<organism evidence="2 3">
    <name type="scientific">Massariosphaeria phaeospora</name>
    <dbReference type="NCBI Taxonomy" id="100035"/>
    <lineage>
        <taxon>Eukaryota</taxon>
        <taxon>Fungi</taxon>
        <taxon>Dikarya</taxon>
        <taxon>Ascomycota</taxon>
        <taxon>Pezizomycotina</taxon>
        <taxon>Dothideomycetes</taxon>
        <taxon>Pleosporomycetidae</taxon>
        <taxon>Pleosporales</taxon>
        <taxon>Pleosporales incertae sedis</taxon>
        <taxon>Massariosphaeria</taxon>
    </lineage>
</organism>
<keyword evidence="3" id="KW-1185">Reference proteome</keyword>
<evidence type="ECO:0000256" key="1">
    <source>
        <dbReference type="SAM" id="SignalP"/>
    </source>
</evidence>
<reference evidence="2 3" key="1">
    <citation type="submission" date="2020-01" db="EMBL/GenBank/DDBJ databases">
        <authorList>
            <consortium name="DOE Joint Genome Institute"/>
            <person name="Haridas S."/>
            <person name="Albert R."/>
            <person name="Binder M."/>
            <person name="Bloem J."/>
            <person name="Labutti K."/>
            <person name="Salamov A."/>
            <person name="Andreopoulos B."/>
            <person name="Baker S.E."/>
            <person name="Barry K."/>
            <person name="Bills G."/>
            <person name="Bluhm B.H."/>
            <person name="Cannon C."/>
            <person name="Castanera R."/>
            <person name="Culley D.E."/>
            <person name="Daum C."/>
            <person name="Ezra D."/>
            <person name="Gonzalez J.B."/>
            <person name="Henrissat B."/>
            <person name="Kuo A."/>
            <person name="Liang C."/>
            <person name="Lipzen A."/>
            <person name="Lutzoni F."/>
            <person name="Magnuson J."/>
            <person name="Mondo S."/>
            <person name="Nolan M."/>
            <person name="Ohm R."/>
            <person name="Pangilinan J."/>
            <person name="Park H.-J.H."/>
            <person name="Ramirez L."/>
            <person name="Alfaro M."/>
            <person name="Sun H."/>
            <person name="Tritt A."/>
            <person name="Yoshinaga Y."/>
            <person name="Zwiers L.-H.L."/>
            <person name="Turgeon B.G."/>
            <person name="Goodwin S.B."/>
            <person name="Spatafora J.W."/>
            <person name="Crous P.W."/>
            <person name="Grigoriev I.V."/>
        </authorList>
    </citation>
    <scope>NUCLEOTIDE SEQUENCE [LARGE SCALE GENOMIC DNA]</scope>
    <source>
        <strain evidence="2 3">CBS 611.86</strain>
    </source>
</reference>
<name>A0A7C8I801_9PLEO</name>
<gene>
    <name evidence="2" type="ORF">BDV95DRAFT_594706</name>
</gene>
<dbReference type="Proteomes" id="UP000481861">
    <property type="component" value="Unassembled WGS sequence"/>
</dbReference>
<protein>
    <recommendedName>
        <fullName evidence="4">Secreted protein</fullName>
    </recommendedName>
</protein>
<feature type="chain" id="PRO_5028858608" description="Secreted protein" evidence="1">
    <location>
        <begin position="23"/>
        <end position="207"/>
    </location>
</feature>
<dbReference type="Pfam" id="PF14273">
    <property type="entry name" value="DUF4360"/>
    <property type="match status" value="1"/>
</dbReference>
<sequence>MRLPTILASLAALVSSTPISTADDPKPDPNSVYVEKVSWAGTGCPPGSAHADIVESGTLVSLAFSSYVAATGTGQSASDARKNCDVRISLHYPQGWSWTVATTDMRGYARIPKGCAARIGATYWFSGQQKEASSMVPFNGPIDNNYRLTTSIASEALVWATCGVTGPLFNVNSQAIITCKEDAILGVDSQDTKFEMLLHLQWKPCSV</sequence>
<dbReference type="AlphaFoldDB" id="A0A7C8I801"/>
<evidence type="ECO:0008006" key="4">
    <source>
        <dbReference type="Google" id="ProtNLM"/>
    </source>
</evidence>
<dbReference type="OrthoDB" id="152248at2759"/>
<feature type="signal peptide" evidence="1">
    <location>
        <begin position="1"/>
        <end position="22"/>
    </location>
</feature>
<evidence type="ECO:0000313" key="3">
    <source>
        <dbReference type="Proteomes" id="UP000481861"/>
    </source>
</evidence>
<dbReference type="InterPro" id="IPR025649">
    <property type="entry name" value="DUF4360"/>
</dbReference>
<dbReference type="PANTHER" id="PTHR38847:SF1">
    <property type="entry name" value="PSEUDOURIDINE SYNTHASE RSUA_RLUA-LIKE DOMAIN-CONTAINING PROTEIN"/>
    <property type="match status" value="1"/>
</dbReference>
<comment type="caution">
    <text evidence="2">The sequence shown here is derived from an EMBL/GenBank/DDBJ whole genome shotgun (WGS) entry which is preliminary data.</text>
</comment>
<proteinExistence type="predicted"/>
<dbReference type="EMBL" id="JAADJZ010000011">
    <property type="protein sequence ID" value="KAF2871626.1"/>
    <property type="molecule type" value="Genomic_DNA"/>
</dbReference>
<keyword evidence="1" id="KW-0732">Signal</keyword>
<dbReference type="PANTHER" id="PTHR38847">
    <property type="match status" value="1"/>
</dbReference>
<evidence type="ECO:0000313" key="2">
    <source>
        <dbReference type="EMBL" id="KAF2871626.1"/>
    </source>
</evidence>
<accession>A0A7C8I801</accession>